<dbReference type="EMBL" id="GEDV01007711">
    <property type="protein sequence ID" value="JAP80846.1"/>
    <property type="molecule type" value="Transcribed_RNA"/>
</dbReference>
<dbReference type="GO" id="GO:0004867">
    <property type="term" value="F:serine-type endopeptidase inhibitor activity"/>
    <property type="evidence" value="ECO:0007669"/>
    <property type="project" value="InterPro"/>
</dbReference>
<feature type="signal peptide" evidence="1">
    <location>
        <begin position="1"/>
        <end position="23"/>
    </location>
</feature>
<keyword evidence="1" id="KW-0732">Signal</keyword>
<dbReference type="InterPro" id="IPR036880">
    <property type="entry name" value="Kunitz_BPTI_sf"/>
</dbReference>
<dbReference type="InterPro" id="IPR002223">
    <property type="entry name" value="Kunitz_BPTI"/>
</dbReference>
<evidence type="ECO:0000259" key="2">
    <source>
        <dbReference type="SMART" id="SM00131"/>
    </source>
</evidence>
<organism evidence="3">
    <name type="scientific">Rhipicephalus appendiculatus</name>
    <name type="common">Brown ear tick</name>
    <dbReference type="NCBI Taxonomy" id="34631"/>
    <lineage>
        <taxon>Eukaryota</taxon>
        <taxon>Metazoa</taxon>
        <taxon>Ecdysozoa</taxon>
        <taxon>Arthropoda</taxon>
        <taxon>Chelicerata</taxon>
        <taxon>Arachnida</taxon>
        <taxon>Acari</taxon>
        <taxon>Parasitiformes</taxon>
        <taxon>Ixodida</taxon>
        <taxon>Ixodoidea</taxon>
        <taxon>Ixodidae</taxon>
        <taxon>Rhipicephalinae</taxon>
        <taxon>Rhipicephalus</taxon>
        <taxon>Rhipicephalus</taxon>
    </lineage>
</organism>
<feature type="chain" id="PRO_5007285829" evidence="1">
    <location>
        <begin position="24"/>
        <end position="150"/>
    </location>
</feature>
<reference evidence="3" key="1">
    <citation type="journal article" date="2016" name="Ticks Tick Borne Dis.">
        <title>De novo assembly and annotation of the salivary gland transcriptome of Rhipicephalus appendiculatus male and female ticks during blood feeding.</title>
        <authorList>
            <person name="de Castro M.H."/>
            <person name="de Klerk D."/>
            <person name="Pienaar R."/>
            <person name="Latif A.A."/>
            <person name="Rees D.J."/>
            <person name="Mans B.J."/>
        </authorList>
    </citation>
    <scope>NUCLEOTIDE SEQUENCE</scope>
    <source>
        <tissue evidence="3">Salivary glands</tissue>
    </source>
</reference>
<dbReference type="Gene3D" id="4.10.410.10">
    <property type="entry name" value="Pancreatic trypsin inhibitor Kunitz domain"/>
    <property type="match status" value="1"/>
</dbReference>
<dbReference type="Pfam" id="PF00014">
    <property type="entry name" value="Kunitz_BPTI"/>
    <property type="match status" value="1"/>
</dbReference>
<dbReference type="SMART" id="SM00131">
    <property type="entry name" value="KU"/>
    <property type="match status" value="1"/>
</dbReference>
<sequence>MCSLKMFGLLLAVNTLIFSNAGAVERSGRCDIPPTVEGCSIIRRKWSFMSETGKCEFNFVCSQHSNAFQTEEECENACHPVTGPKPPPRDDCYYWIQNLEQCRFKRETFYPDRYGRRQRVLLFRFCGESNWKLYAYYFRSGECLEIVLRS</sequence>
<protein>
    <submittedName>
        <fullName evidence="3">Pancreatic trypsin inhibitor</fullName>
    </submittedName>
</protein>
<dbReference type="AlphaFoldDB" id="A0A131YRU9"/>
<feature type="domain" description="BPTI/Kunitz inhibitor" evidence="2">
    <location>
        <begin position="28"/>
        <end position="79"/>
    </location>
</feature>
<evidence type="ECO:0000256" key="1">
    <source>
        <dbReference type="SAM" id="SignalP"/>
    </source>
</evidence>
<name>A0A131YRU9_RHIAP</name>
<evidence type="ECO:0000313" key="3">
    <source>
        <dbReference type="EMBL" id="JAP80846.1"/>
    </source>
</evidence>
<proteinExistence type="predicted"/>
<accession>A0A131YRU9</accession>
<dbReference type="SUPFAM" id="SSF57362">
    <property type="entry name" value="BPTI-like"/>
    <property type="match status" value="1"/>
</dbReference>